<feature type="chain" id="PRO_5035264098" description="Peptidase S1 domain-containing protein" evidence="1">
    <location>
        <begin position="23"/>
        <end position="484"/>
    </location>
</feature>
<gene>
    <name evidence="3" type="ORF">Sya03_49070</name>
</gene>
<comment type="caution">
    <text evidence="3">The sequence shown here is derived from an EMBL/GenBank/DDBJ whole genome shotgun (WGS) entry which is preliminary data.</text>
</comment>
<dbReference type="PROSITE" id="PS50240">
    <property type="entry name" value="TRYPSIN_DOM"/>
    <property type="match status" value="1"/>
</dbReference>
<evidence type="ECO:0000256" key="1">
    <source>
        <dbReference type="SAM" id="SignalP"/>
    </source>
</evidence>
<dbReference type="InterPro" id="IPR043504">
    <property type="entry name" value="Peptidase_S1_PA_chymotrypsin"/>
</dbReference>
<dbReference type="Pfam" id="PF00089">
    <property type="entry name" value="Trypsin"/>
    <property type="match status" value="1"/>
</dbReference>
<dbReference type="PRINTS" id="PR00722">
    <property type="entry name" value="CHYMOTRYPSIN"/>
</dbReference>
<dbReference type="InterPro" id="IPR001254">
    <property type="entry name" value="Trypsin_dom"/>
</dbReference>
<evidence type="ECO:0000313" key="4">
    <source>
        <dbReference type="Proteomes" id="UP000652013"/>
    </source>
</evidence>
<dbReference type="Proteomes" id="UP000652013">
    <property type="component" value="Unassembled WGS sequence"/>
</dbReference>
<dbReference type="SMART" id="SM00020">
    <property type="entry name" value="Tryp_SPc"/>
    <property type="match status" value="1"/>
</dbReference>
<keyword evidence="1" id="KW-0732">Signal</keyword>
<feature type="signal peptide" evidence="1">
    <location>
        <begin position="1"/>
        <end position="22"/>
    </location>
</feature>
<dbReference type="GO" id="GO:0006508">
    <property type="term" value="P:proteolysis"/>
    <property type="evidence" value="ECO:0007669"/>
    <property type="project" value="InterPro"/>
</dbReference>
<feature type="domain" description="Peptidase S1" evidence="2">
    <location>
        <begin position="13"/>
        <end position="223"/>
    </location>
</feature>
<organism evidence="3 4">
    <name type="scientific">Spirilliplanes yamanashiensis</name>
    <dbReference type="NCBI Taxonomy" id="42233"/>
    <lineage>
        <taxon>Bacteria</taxon>
        <taxon>Bacillati</taxon>
        <taxon>Actinomycetota</taxon>
        <taxon>Actinomycetes</taxon>
        <taxon>Micromonosporales</taxon>
        <taxon>Micromonosporaceae</taxon>
        <taxon>Spirilliplanes</taxon>
    </lineage>
</organism>
<dbReference type="InterPro" id="IPR001314">
    <property type="entry name" value="Peptidase_S1A"/>
</dbReference>
<dbReference type="EMBL" id="BOOY01000034">
    <property type="protein sequence ID" value="GIJ05555.1"/>
    <property type="molecule type" value="Genomic_DNA"/>
</dbReference>
<accession>A0A8J3YCP6</accession>
<dbReference type="GO" id="GO:0004252">
    <property type="term" value="F:serine-type endopeptidase activity"/>
    <property type="evidence" value="ECO:0007669"/>
    <property type="project" value="InterPro"/>
</dbReference>
<sequence length="484" mass="49213">MLSAAAGAAATLLLGGAALAVAQGRPATDADGLRYLTRVDIGAGRAACTGVLLSPWWVATAKSCFGAGAPAAGSAVTVDGRRFTVDRLTPHPDRDLTLARLDRPALGVPVATVATTPPAPGDELTVAGYGRTADTWVPTGAHTATFQVGAVAAGTLDIAPADGAGALCRGDAGGPALRGTQVVALHSTSWQGGCLGTPATETRRGTVGTRLDDLGPWLRQHAAAPAVQQLTLTGTRVGVLTGGFDAVVKEGGLSTAWVREHVNVTQVALSGDRIGVLLADGTALVKQGGLSAAWVTVHTGMRQLVLAGDRIGVVDADGNAWVKDGGLSAAWVRVHTGVDQLALDGDRVGVLRDGTALVKQGGLSAAWVTVHTGMRRLVLAGDRIGVVDADGNAWVKDGGLSAAWVKVHTGVDQLALAGDRVGVLLHNRSALVKQGGLSAAWVTVLPGRARSLTLAGDRVDVVDVDDVAWVKQGGLSTAWVRMYG</sequence>
<keyword evidence="4" id="KW-1185">Reference proteome</keyword>
<dbReference type="Gene3D" id="2.40.10.10">
    <property type="entry name" value="Trypsin-like serine proteases"/>
    <property type="match status" value="1"/>
</dbReference>
<evidence type="ECO:0000313" key="3">
    <source>
        <dbReference type="EMBL" id="GIJ05555.1"/>
    </source>
</evidence>
<evidence type="ECO:0000259" key="2">
    <source>
        <dbReference type="PROSITE" id="PS50240"/>
    </source>
</evidence>
<name>A0A8J3YCP6_9ACTN</name>
<protein>
    <recommendedName>
        <fullName evidence="2">Peptidase S1 domain-containing protein</fullName>
    </recommendedName>
</protein>
<dbReference type="SUPFAM" id="SSF50494">
    <property type="entry name" value="Trypsin-like serine proteases"/>
    <property type="match status" value="1"/>
</dbReference>
<proteinExistence type="predicted"/>
<reference evidence="3" key="1">
    <citation type="submission" date="2021-01" db="EMBL/GenBank/DDBJ databases">
        <title>Whole genome shotgun sequence of Spirilliplanes yamanashiensis NBRC 15828.</title>
        <authorList>
            <person name="Komaki H."/>
            <person name="Tamura T."/>
        </authorList>
    </citation>
    <scope>NUCLEOTIDE SEQUENCE</scope>
    <source>
        <strain evidence="3">NBRC 15828</strain>
    </source>
</reference>
<dbReference type="AlphaFoldDB" id="A0A8J3YCP6"/>
<dbReference type="InterPro" id="IPR009003">
    <property type="entry name" value="Peptidase_S1_PA"/>
</dbReference>